<dbReference type="Proteomes" id="UP000799754">
    <property type="component" value="Unassembled WGS sequence"/>
</dbReference>
<evidence type="ECO:0000313" key="2">
    <source>
        <dbReference type="Proteomes" id="UP000799754"/>
    </source>
</evidence>
<gene>
    <name evidence="1" type="ORF">BU25DRAFT_372725</name>
</gene>
<organism evidence="1 2">
    <name type="scientific">Macroventuria anomochaeta</name>
    <dbReference type="NCBI Taxonomy" id="301207"/>
    <lineage>
        <taxon>Eukaryota</taxon>
        <taxon>Fungi</taxon>
        <taxon>Dikarya</taxon>
        <taxon>Ascomycota</taxon>
        <taxon>Pezizomycotina</taxon>
        <taxon>Dothideomycetes</taxon>
        <taxon>Pleosporomycetidae</taxon>
        <taxon>Pleosporales</taxon>
        <taxon>Pleosporineae</taxon>
        <taxon>Didymellaceae</taxon>
        <taxon>Macroventuria</taxon>
    </lineage>
</organism>
<keyword evidence="2" id="KW-1185">Reference proteome</keyword>
<comment type="caution">
    <text evidence="1">The sequence shown here is derived from an EMBL/GenBank/DDBJ whole genome shotgun (WGS) entry which is preliminary data.</text>
</comment>
<accession>A0ACB6RUZ6</accession>
<protein>
    <submittedName>
        <fullName evidence="1">Uncharacterized protein</fullName>
    </submittedName>
</protein>
<reference evidence="1" key="1">
    <citation type="journal article" date="2020" name="Stud. Mycol.">
        <title>101 Dothideomycetes genomes: a test case for predicting lifestyles and emergence of pathogens.</title>
        <authorList>
            <person name="Haridas S."/>
            <person name="Albert R."/>
            <person name="Binder M."/>
            <person name="Bloem J."/>
            <person name="Labutti K."/>
            <person name="Salamov A."/>
            <person name="Andreopoulos B."/>
            <person name="Baker S."/>
            <person name="Barry K."/>
            <person name="Bills G."/>
            <person name="Bluhm B."/>
            <person name="Cannon C."/>
            <person name="Castanera R."/>
            <person name="Culley D."/>
            <person name="Daum C."/>
            <person name="Ezra D."/>
            <person name="Gonzalez J."/>
            <person name="Henrissat B."/>
            <person name="Kuo A."/>
            <person name="Liang C."/>
            <person name="Lipzen A."/>
            <person name="Lutzoni F."/>
            <person name="Magnuson J."/>
            <person name="Mondo S."/>
            <person name="Nolan M."/>
            <person name="Ohm R."/>
            <person name="Pangilinan J."/>
            <person name="Park H.-J."/>
            <person name="Ramirez L."/>
            <person name="Alfaro M."/>
            <person name="Sun H."/>
            <person name="Tritt A."/>
            <person name="Yoshinaga Y."/>
            <person name="Zwiers L.-H."/>
            <person name="Turgeon B."/>
            <person name="Goodwin S."/>
            <person name="Spatafora J."/>
            <person name="Crous P."/>
            <person name="Grigoriev I."/>
        </authorList>
    </citation>
    <scope>NUCLEOTIDE SEQUENCE</scope>
    <source>
        <strain evidence="1">CBS 525.71</strain>
    </source>
</reference>
<name>A0ACB6RUZ6_9PLEO</name>
<proteinExistence type="predicted"/>
<evidence type="ECO:0000313" key="1">
    <source>
        <dbReference type="EMBL" id="KAF2625107.1"/>
    </source>
</evidence>
<sequence>MSNVTVAWSDEYQAYFRQTYNYTTDRWEFLDWNVPATDNQATNNYSAQAQSGAESRLPRGEGPAIHGDYIPGGQSLHYEELDYSFQVRSSSFFSEGRAFAVMWNETAGATLKPVDYNTSRSLSEVKHAGNIVYTNVRRFVVVRRKREFCFACPIFTYSQRGTTKNGVRASEHAIVHSWGKSPQLIQGEIGITKPSIAIVMAEGVPPLHFASRIYFGIHHPIQYNVKVKDIGYVPSDQVHTLIGNWTEENEGTNQASDVTANAD</sequence>
<dbReference type="EMBL" id="MU006727">
    <property type="protein sequence ID" value="KAF2625107.1"/>
    <property type="molecule type" value="Genomic_DNA"/>
</dbReference>